<feature type="region of interest" description="Disordered" evidence="1">
    <location>
        <begin position="61"/>
        <end position="153"/>
    </location>
</feature>
<proteinExistence type="predicted"/>
<dbReference type="EMBL" id="JBBPBK010000001">
    <property type="protein sequence ID" value="KAK9292507.1"/>
    <property type="molecule type" value="Genomic_DNA"/>
</dbReference>
<feature type="region of interest" description="Disordered" evidence="1">
    <location>
        <begin position="1"/>
        <end position="47"/>
    </location>
</feature>
<feature type="compositionally biased region" description="Polar residues" evidence="1">
    <location>
        <begin position="32"/>
        <end position="47"/>
    </location>
</feature>
<evidence type="ECO:0000313" key="2">
    <source>
        <dbReference type="EMBL" id="KAK9292507.1"/>
    </source>
</evidence>
<protein>
    <submittedName>
        <fullName evidence="2">Uncharacterized protein</fullName>
    </submittedName>
</protein>
<dbReference type="AlphaFoldDB" id="A0AAP0X7D4"/>
<dbReference type="PANTHER" id="PTHR36055:SF1">
    <property type="entry name" value="C2H2-LIKE ZINC FINGER PROTEIN"/>
    <property type="match status" value="1"/>
</dbReference>
<organism evidence="2 3">
    <name type="scientific">Liquidambar formosana</name>
    <name type="common">Formosan gum</name>
    <dbReference type="NCBI Taxonomy" id="63359"/>
    <lineage>
        <taxon>Eukaryota</taxon>
        <taxon>Viridiplantae</taxon>
        <taxon>Streptophyta</taxon>
        <taxon>Embryophyta</taxon>
        <taxon>Tracheophyta</taxon>
        <taxon>Spermatophyta</taxon>
        <taxon>Magnoliopsida</taxon>
        <taxon>eudicotyledons</taxon>
        <taxon>Gunneridae</taxon>
        <taxon>Pentapetalae</taxon>
        <taxon>Saxifragales</taxon>
        <taxon>Altingiaceae</taxon>
        <taxon>Liquidambar</taxon>
    </lineage>
</organism>
<name>A0AAP0X7D4_LIQFO</name>
<keyword evidence="3" id="KW-1185">Reference proteome</keyword>
<dbReference type="PANTHER" id="PTHR36055">
    <property type="entry name" value="C2H2-LIKE ZINC FINGER PROTEIN"/>
    <property type="match status" value="1"/>
</dbReference>
<gene>
    <name evidence="2" type="ORF">L1049_020480</name>
</gene>
<sequence>MPKHGTHRDSRAAPVNGNKVWTRKPKLENHGGNLNSRGQKEVANQSAQNKNCEVLIGSISVTLGNSNGPQQSNSLAGARDDGAGGHPMPRKSNGLEKSIKPDAVQCGMTRSTIKLWRPVSRGETRGPTSVQSDNREPEVDVVTGKGNDVSSESCLRSCARNNNSSGSEKNSPTLVEETPCPGEGFCFSSQAAEAFLAQRWKEAIAADHVKLVLFPEPEPPGCPEIEKDCHVAAQPLSSDIHNRLPNVEAHELSSSSGTGKAKLRTKSEKGVKLKYIPKVRRIT</sequence>
<reference evidence="2 3" key="1">
    <citation type="journal article" date="2024" name="Plant J.">
        <title>Genome sequences and population genomics reveal climatic adaptation and genomic divergence between two closely related sweetgum species.</title>
        <authorList>
            <person name="Xu W.Q."/>
            <person name="Ren C.Q."/>
            <person name="Zhang X.Y."/>
            <person name="Comes H.P."/>
            <person name="Liu X.H."/>
            <person name="Li Y.G."/>
            <person name="Kettle C.J."/>
            <person name="Jalonen R."/>
            <person name="Gaisberger H."/>
            <person name="Ma Y.Z."/>
            <person name="Qiu Y.X."/>
        </authorList>
    </citation>
    <scope>NUCLEOTIDE SEQUENCE [LARGE SCALE GENOMIC DNA]</scope>
    <source>
        <strain evidence="2">Hangzhou</strain>
    </source>
</reference>
<comment type="caution">
    <text evidence="2">The sequence shown here is derived from an EMBL/GenBank/DDBJ whole genome shotgun (WGS) entry which is preliminary data.</text>
</comment>
<dbReference type="Proteomes" id="UP001415857">
    <property type="component" value="Unassembled WGS sequence"/>
</dbReference>
<evidence type="ECO:0000313" key="3">
    <source>
        <dbReference type="Proteomes" id="UP001415857"/>
    </source>
</evidence>
<evidence type="ECO:0000256" key="1">
    <source>
        <dbReference type="SAM" id="MobiDB-lite"/>
    </source>
</evidence>
<feature type="compositionally biased region" description="Polar residues" evidence="1">
    <location>
        <begin position="61"/>
        <end position="75"/>
    </location>
</feature>
<accession>A0AAP0X7D4</accession>